<name>A0ABX3PF95_9HYPH</name>
<feature type="transmembrane region" description="Helical" evidence="6">
    <location>
        <begin position="119"/>
        <end position="137"/>
    </location>
</feature>
<evidence type="ECO:0000313" key="8">
    <source>
        <dbReference type="EMBL" id="OQP86717.1"/>
    </source>
</evidence>
<feature type="transmembrane region" description="Helical" evidence="6">
    <location>
        <begin position="149"/>
        <end position="172"/>
    </location>
</feature>
<feature type="transmembrane region" description="Helical" evidence="6">
    <location>
        <begin position="192"/>
        <end position="219"/>
    </location>
</feature>
<dbReference type="PANTHER" id="PTHR43840">
    <property type="entry name" value="MITOCHONDRIAL METAL TRANSPORTER 1-RELATED"/>
    <property type="match status" value="1"/>
</dbReference>
<dbReference type="InterPro" id="IPR050291">
    <property type="entry name" value="CDF_Transporter"/>
</dbReference>
<keyword evidence="4 6" id="KW-1133">Transmembrane helix</keyword>
<comment type="subcellular location">
    <subcellularLocation>
        <location evidence="1">Membrane</location>
        <topology evidence="1">Multi-pass membrane protein</topology>
    </subcellularLocation>
</comment>
<organism evidence="8 9">
    <name type="scientific">Xaviernesmea rhizosphaerae</name>
    <dbReference type="NCBI Taxonomy" id="1672749"/>
    <lineage>
        <taxon>Bacteria</taxon>
        <taxon>Pseudomonadati</taxon>
        <taxon>Pseudomonadota</taxon>
        <taxon>Alphaproteobacteria</taxon>
        <taxon>Hyphomicrobiales</taxon>
        <taxon>Rhizobiaceae</taxon>
        <taxon>Rhizobium/Agrobacterium group</taxon>
        <taxon>Xaviernesmea</taxon>
    </lineage>
</organism>
<protein>
    <submittedName>
        <fullName evidence="8">Cation transporter</fullName>
    </submittedName>
</protein>
<evidence type="ECO:0000256" key="3">
    <source>
        <dbReference type="ARBA" id="ARBA00022692"/>
    </source>
</evidence>
<keyword evidence="5 6" id="KW-0472">Membrane</keyword>
<evidence type="ECO:0000256" key="5">
    <source>
        <dbReference type="ARBA" id="ARBA00023136"/>
    </source>
</evidence>
<dbReference type="Proteomes" id="UP000192652">
    <property type="component" value="Unassembled WGS sequence"/>
</dbReference>
<keyword evidence="2" id="KW-0813">Transport</keyword>
<keyword evidence="9" id="KW-1185">Reference proteome</keyword>
<dbReference type="Pfam" id="PF01545">
    <property type="entry name" value="Cation_efflux"/>
    <property type="match status" value="1"/>
</dbReference>
<evidence type="ECO:0000256" key="6">
    <source>
        <dbReference type="SAM" id="Phobius"/>
    </source>
</evidence>
<keyword evidence="3 6" id="KW-0812">Transmembrane</keyword>
<reference evidence="8 9" key="1">
    <citation type="journal article" date="2017" name="Antonie Van Leeuwenhoek">
        <title>Rhizobium rhizosphaerae sp. nov., a novel species isolated from rice rhizosphere.</title>
        <authorList>
            <person name="Zhao J.J."/>
            <person name="Zhang J."/>
            <person name="Zhang R.J."/>
            <person name="Zhang C.W."/>
            <person name="Yin H.Q."/>
            <person name="Zhang X.X."/>
        </authorList>
    </citation>
    <scope>NUCLEOTIDE SEQUENCE [LARGE SCALE GENOMIC DNA]</scope>
    <source>
        <strain evidence="8 9">RD15</strain>
    </source>
</reference>
<dbReference type="EMBL" id="MSPX01000006">
    <property type="protein sequence ID" value="OQP86717.1"/>
    <property type="molecule type" value="Genomic_DNA"/>
</dbReference>
<evidence type="ECO:0000256" key="4">
    <source>
        <dbReference type="ARBA" id="ARBA00022989"/>
    </source>
</evidence>
<evidence type="ECO:0000256" key="2">
    <source>
        <dbReference type="ARBA" id="ARBA00022448"/>
    </source>
</evidence>
<feature type="transmembrane region" description="Helical" evidence="6">
    <location>
        <begin position="12"/>
        <end position="33"/>
    </location>
</feature>
<sequence>MMTEQGVLRISIAMTLVVAAFGIVFGLLSGSFAIVFDGIYAMTDAIMTVVALFVSRLIAAAAGPAQGRLMDRFTVGFWHLEPMVLALNGLMLMTAAIYALVNAIGSLMSGGRDLAFGEAVAYAVFTLAITISMALFARRANRTIGSELVALDVKAWIMSASLTAALLIAFLIGALVQGTSLEWISPYIDPAVLILVSLVIIPMPISTVWHALADILLVTPAELKRQVDRVAEATVARHGFLTYRAYVAKVGRGRQIELYFIVPGGWPPRPLEAWDALRDEIGAELGEASPDRWLTIVFTTDLEWAE</sequence>
<dbReference type="InterPro" id="IPR027469">
    <property type="entry name" value="Cation_efflux_TMD_sf"/>
</dbReference>
<comment type="caution">
    <text evidence="8">The sequence shown here is derived from an EMBL/GenBank/DDBJ whole genome shotgun (WGS) entry which is preliminary data.</text>
</comment>
<proteinExistence type="predicted"/>
<dbReference type="InterPro" id="IPR058533">
    <property type="entry name" value="Cation_efflux_TM"/>
</dbReference>
<dbReference type="Gene3D" id="1.20.1510.10">
    <property type="entry name" value="Cation efflux protein transmembrane domain"/>
    <property type="match status" value="1"/>
</dbReference>
<dbReference type="SUPFAM" id="SSF161111">
    <property type="entry name" value="Cation efflux protein transmembrane domain-like"/>
    <property type="match status" value="1"/>
</dbReference>
<feature type="domain" description="Cation efflux protein transmembrane" evidence="7">
    <location>
        <begin position="9"/>
        <end position="216"/>
    </location>
</feature>
<evidence type="ECO:0000256" key="1">
    <source>
        <dbReference type="ARBA" id="ARBA00004141"/>
    </source>
</evidence>
<accession>A0ABX3PF95</accession>
<feature type="transmembrane region" description="Helical" evidence="6">
    <location>
        <begin position="83"/>
        <end position="107"/>
    </location>
</feature>
<gene>
    <name evidence="8" type="ORF">BTR14_09765</name>
</gene>
<evidence type="ECO:0000313" key="9">
    <source>
        <dbReference type="Proteomes" id="UP000192652"/>
    </source>
</evidence>
<dbReference type="PANTHER" id="PTHR43840:SF15">
    <property type="entry name" value="MITOCHONDRIAL METAL TRANSPORTER 1-RELATED"/>
    <property type="match status" value="1"/>
</dbReference>
<evidence type="ECO:0000259" key="7">
    <source>
        <dbReference type="Pfam" id="PF01545"/>
    </source>
</evidence>
<feature type="transmembrane region" description="Helical" evidence="6">
    <location>
        <begin position="39"/>
        <end position="62"/>
    </location>
</feature>